<evidence type="ECO:0000259" key="15">
    <source>
        <dbReference type="PROSITE" id="PS50089"/>
    </source>
</evidence>
<dbReference type="GO" id="GO:0016020">
    <property type="term" value="C:membrane"/>
    <property type="evidence" value="ECO:0007669"/>
    <property type="project" value="UniProtKB-SubCell"/>
</dbReference>
<keyword evidence="11 14" id="KW-0472">Membrane</keyword>
<evidence type="ECO:0000256" key="3">
    <source>
        <dbReference type="ARBA" id="ARBA00012483"/>
    </source>
</evidence>
<dbReference type="PANTHER" id="PTHR45977:SF13">
    <property type="entry name" value="GB|AAF27103.1"/>
    <property type="match status" value="1"/>
</dbReference>
<comment type="subcellular location">
    <subcellularLocation>
        <location evidence="2">Membrane</location>
        <topology evidence="2">Multi-pass membrane protein</topology>
    </subcellularLocation>
</comment>
<evidence type="ECO:0000256" key="10">
    <source>
        <dbReference type="ARBA" id="ARBA00022989"/>
    </source>
</evidence>
<feature type="compositionally biased region" description="Low complexity" evidence="13">
    <location>
        <begin position="13"/>
        <end position="28"/>
    </location>
</feature>
<evidence type="ECO:0000256" key="8">
    <source>
        <dbReference type="ARBA" id="ARBA00022786"/>
    </source>
</evidence>
<dbReference type="PROSITE" id="PS50089">
    <property type="entry name" value="ZF_RING_2"/>
    <property type="match status" value="1"/>
</dbReference>
<keyword evidence="8" id="KW-0833">Ubl conjugation pathway</keyword>
<evidence type="ECO:0000256" key="7">
    <source>
        <dbReference type="ARBA" id="ARBA00022771"/>
    </source>
</evidence>
<keyword evidence="5 14" id="KW-0812">Transmembrane</keyword>
<dbReference type="GO" id="GO:0008270">
    <property type="term" value="F:zinc ion binding"/>
    <property type="evidence" value="ECO:0007669"/>
    <property type="project" value="UniProtKB-KW"/>
</dbReference>
<evidence type="ECO:0000256" key="1">
    <source>
        <dbReference type="ARBA" id="ARBA00000900"/>
    </source>
</evidence>
<feature type="transmembrane region" description="Helical" evidence="14">
    <location>
        <begin position="178"/>
        <end position="201"/>
    </location>
</feature>
<evidence type="ECO:0000256" key="2">
    <source>
        <dbReference type="ARBA" id="ARBA00004141"/>
    </source>
</evidence>
<gene>
    <name evidence="16" type="primary">P0042B03.37</name>
</gene>
<reference evidence="17" key="1">
    <citation type="journal article" date="2005" name="Nature">
        <title>The map-based sequence of the rice genome.</title>
        <authorList>
            <consortium name="International rice genome sequencing project (IRGSP)"/>
            <person name="Matsumoto T."/>
            <person name="Wu J."/>
            <person name="Kanamori H."/>
            <person name="Katayose Y."/>
            <person name="Fujisawa M."/>
            <person name="Namiki N."/>
            <person name="Mizuno H."/>
            <person name="Yamamoto K."/>
            <person name="Antonio B.A."/>
            <person name="Baba T."/>
            <person name="Sakata K."/>
            <person name="Nagamura Y."/>
            <person name="Aoki H."/>
            <person name="Arikawa K."/>
            <person name="Arita K."/>
            <person name="Bito T."/>
            <person name="Chiden Y."/>
            <person name="Fujitsuka N."/>
            <person name="Fukunaka R."/>
            <person name="Hamada M."/>
            <person name="Harada C."/>
            <person name="Hayashi A."/>
            <person name="Hijishita S."/>
            <person name="Honda M."/>
            <person name="Hosokawa S."/>
            <person name="Ichikawa Y."/>
            <person name="Idonuma A."/>
            <person name="Iijima M."/>
            <person name="Ikeda M."/>
            <person name="Ikeno M."/>
            <person name="Ito K."/>
            <person name="Ito S."/>
            <person name="Ito T."/>
            <person name="Ito Y."/>
            <person name="Ito Y."/>
            <person name="Iwabuchi A."/>
            <person name="Kamiya K."/>
            <person name="Karasawa W."/>
            <person name="Kurita K."/>
            <person name="Katagiri S."/>
            <person name="Kikuta A."/>
            <person name="Kobayashi H."/>
            <person name="Kobayashi N."/>
            <person name="Machita K."/>
            <person name="Maehara T."/>
            <person name="Masukawa M."/>
            <person name="Mizubayashi T."/>
            <person name="Mukai Y."/>
            <person name="Nagasaki H."/>
            <person name="Nagata Y."/>
            <person name="Naito S."/>
            <person name="Nakashima M."/>
            <person name="Nakama Y."/>
            <person name="Nakamichi Y."/>
            <person name="Nakamura M."/>
            <person name="Meguro A."/>
            <person name="Negishi M."/>
            <person name="Ohta I."/>
            <person name="Ohta T."/>
            <person name="Okamoto M."/>
            <person name="Ono N."/>
            <person name="Saji S."/>
            <person name="Sakaguchi M."/>
            <person name="Sakai K."/>
            <person name="Shibata M."/>
            <person name="Shimokawa T."/>
            <person name="Song J."/>
            <person name="Takazaki Y."/>
            <person name="Terasawa K."/>
            <person name="Tsugane M."/>
            <person name="Tsuji K."/>
            <person name="Ueda S."/>
            <person name="Waki K."/>
            <person name="Yamagata H."/>
            <person name="Yamamoto M."/>
            <person name="Yamamoto S."/>
            <person name="Yamane H."/>
            <person name="Yoshiki S."/>
            <person name="Yoshihara R."/>
            <person name="Yukawa K."/>
            <person name="Zhong H."/>
            <person name="Yano M."/>
            <person name="Yuan Q."/>
            <person name="Ouyang S."/>
            <person name="Liu J."/>
            <person name="Jones K.M."/>
            <person name="Gansberger K."/>
            <person name="Moffat K."/>
            <person name="Hill J."/>
            <person name="Bera J."/>
            <person name="Fadrosh D."/>
            <person name="Jin S."/>
            <person name="Johri S."/>
            <person name="Kim M."/>
            <person name="Overton L."/>
            <person name="Reardon M."/>
            <person name="Tsitrin T."/>
            <person name="Vuong H."/>
            <person name="Weaver B."/>
            <person name="Ciecko A."/>
            <person name="Tallon L."/>
            <person name="Jackson J."/>
            <person name="Pai G."/>
            <person name="Aken S.V."/>
            <person name="Utterback T."/>
            <person name="Reidmuller S."/>
            <person name="Feldblyum T."/>
            <person name="Hsiao J."/>
            <person name="Zismann V."/>
            <person name="Iobst S."/>
            <person name="de Vazeille A.R."/>
            <person name="Buell C.R."/>
            <person name="Ying K."/>
            <person name="Li Y."/>
            <person name="Lu T."/>
            <person name="Huang Y."/>
            <person name="Zhao Q."/>
            <person name="Feng Q."/>
            <person name="Zhang L."/>
            <person name="Zhu J."/>
            <person name="Weng Q."/>
            <person name="Mu J."/>
            <person name="Lu Y."/>
            <person name="Fan D."/>
            <person name="Liu Y."/>
            <person name="Guan J."/>
            <person name="Zhang Y."/>
            <person name="Yu S."/>
            <person name="Liu X."/>
            <person name="Zhang Y."/>
            <person name="Hong G."/>
            <person name="Han B."/>
            <person name="Choisne N."/>
            <person name="Demange N."/>
            <person name="Orjeda G."/>
            <person name="Samain S."/>
            <person name="Cattolico L."/>
            <person name="Pelletier E."/>
            <person name="Couloux A."/>
            <person name="Segurens B."/>
            <person name="Wincker P."/>
            <person name="D'Hont A."/>
            <person name="Scarpelli C."/>
            <person name="Weissenbach J."/>
            <person name="Salanoubat M."/>
            <person name="Quetier F."/>
            <person name="Yu Y."/>
            <person name="Kim H.R."/>
            <person name="Rambo T."/>
            <person name="Currie J."/>
            <person name="Collura K."/>
            <person name="Luo M."/>
            <person name="Yang T."/>
            <person name="Ammiraju J.S.S."/>
            <person name="Engler F."/>
            <person name="Soderlund C."/>
            <person name="Wing R.A."/>
            <person name="Palmer L.E."/>
            <person name="de la Bastide M."/>
            <person name="Spiegel L."/>
            <person name="Nascimento L."/>
            <person name="Zutavern T."/>
            <person name="O'Shaughnessy A."/>
            <person name="Dike S."/>
            <person name="Dedhia N."/>
            <person name="Preston R."/>
            <person name="Balija V."/>
            <person name="McCombie W.R."/>
            <person name="Chow T."/>
            <person name="Chen H."/>
            <person name="Chung M."/>
            <person name="Chen C."/>
            <person name="Shaw J."/>
            <person name="Wu H."/>
            <person name="Hsiao K."/>
            <person name="Chao Y."/>
            <person name="Chu M."/>
            <person name="Cheng C."/>
            <person name="Hour A."/>
            <person name="Lee P."/>
            <person name="Lin S."/>
            <person name="Lin Y."/>
            <person name="Liou J."/>
            <person name="Liu S."/>
            <person name="Hsing Y."/>
            <person name="Raghuvanshi S."/>
            <person name="Mohanty A."/>
            <person name="Bharti A.K."/>
            <person name="Gaur A."/>
            <person name="Gupta V."/>
            <person name="Kumar D."/>
            <person name="Ravi V."/>
            <person name="Vij S."/>
            <person name="Kapur A."/>
            <person name="Khurana P."/>
            <person name="Khurana P."/>
            <person name="Khurana J.P."/>
            <person name="Tyagi A.K."/>
            <person name="Gaikwad K."/>
            <person name="Singh A."/>
            <person name="Dalal V."/>
            <person name="Srivastava S."/>
            <person name="Dixit A."/>
            <person name="Pal A.K."/>
            <person name="Ghazi I.A."/>
            <person name="Yadav M."/>
            <person name="Pandit A."/>
            <person name="Bhargava A."/>
            <person name="Sureshbabu K."/>
            <person name="Batra K."/>
            <person name="Sharma T.R."/>
            <person name="Mohapatra T."/>
            <person name="Singh N.K."/>
            <person name="Messing J."/>
            <person name="Nelson A.B."/>
            <person name="Fuks G."/>
            <person name="Kavchok S."/>
            <person name="Keizer G."/>
            <person name="Linton E."/>
            <person name="Llaca V."/>
            <person name="Song R."/>
            <person name="Tanyolac B."/>
            <person name="Young S."/>
            <person name="Ho-Il K."/>
            <person name="Hahn J.H."/>
            <person name="Sangsakoo G."/>
            <person name="Vanavichit A."/>
            <person name="de Mattos Luiz.A.T."/>
            <person name="Zimmer P.D."/>
            <person name="Malone G."/>
            <person name="Dellagostin O."/>
            <person name="de Oliveira A.C."/>
            <person name="Bevan M."/>
            <person name="Bancroft I."/>
            <person name="Minx P."/>
            <person name="Cordum H."/>
            <person name="Wilson R."/>
            <person name="Cheng Z."/>
            <person name="Jin W."/>
            <person name="Jiang J."/>
            <person name="Leong S.A."/>
            <person name="Iwama H."/>
            <person name="Gojobori T."/>
            <person name="Itoh T."/>
            <person name="Niimura Y."/>
            <person name="Fujii Y."/>
            <person name="Habara T."/>
            <person name="Sakai H."/>
            <person name="Sato Y."/>
            <person name="Wilson G."/>
            <person name="Kumar K."/>
            <person name="McCouch S."/>
            <person name="Juretic N."/>
            <person name="Hoen D."/>
            <person name="Wright S."/>
            <person name="Bruskiewich R."/>
            <person name="Bureau T."/>
            <person name="Miyao A."/>
            <person name="Hirochika H."/>
            <person name="Nishikawa T."/>
            <person name="Kadowaki K."/>
            <person name="Sugiura M."/>
            <person name="Burr B."/>
            <person name="Sasaki T."/>
        </authorList>
    </citation>
    <scope>NUCLEOTIDE SEQUENCE [LARGE SCALE GENOMIC DNA]</scope>
    <source>
        <strain evidence="17">cv. Nipponbare</strain>
    </source>
</reference>
<dbReference type="Pfam" id="PF13639">
    <property type="entry name" value="zf-RING_2"/>
    <property type="match status" value="1"/>
</dbReference>
<dbReference type="Gene3D" id="3.30.40.10">
    <property type="entry name" value="Zinc/RING finger domain, C3HC4 (zinc finger)"/>
    <property type="match status" value="1"/>
</dbReference>
<evidence type="ECO:0000256" key="12">
    <source>
        <dbReference type="PROSITE-ProRule" id="PRU00175"/>
    </source>
</evidence>
<evidence type="ECO:0000256" key="4">
    <source>
        <dbReference type="ARBA" id="ARBA00022679"/>
    </source>
</evidence>
<evidence type="ECO:0000256" key="6">
    <source>
        <dbReference type="ARBA" id="ARBA00022723"/>
    </source>
</evidence>
<sequence length="347" mass="36682">MPPYTTSVPLHAQQSQPSCSPSTTPSSSALHVRRAAPRSPALPFRQWPPCRRGSAFAACVGRAVHGATPLISLNAFGHARPRLPVTLHHRRTSIFDTYSNIVRSSSSNGDSRLLPTVIAAIVHASTAVFRRGYNMGICVSVCAFSCAFEMSDIRGFHRAVPSDAADGTAGGAPISAGAIAGTVCAVVVVVGLLAPLVYWLYRRKLKAAASPPLRPPAAAATPLVRAQEAGAAVGGQGDYTRRRAQVAVPARDGGDLCCGMCGSAYDIVRGGGELPETLECGHHFHRRCVRRWLRVNLACPTCNATHIQLCGDDDDGQATTPRHRLTASDYSGWDELSTGVGSSSCRF</sequence>
<evidence type="ECO:0000256" key="5">
    <source>
        <dbReference type="ARBA" id="ARBA00022692"/>
    </source>
</evidence>
<proteinExistence type="predicted"/>
<feature type="region of interest" description="Disordered" evidence="13">
    <location>
        <begin position="1"/>
        <end position="37"/>
    </location>
</feature>
<dbReference type="EC" id="2.3.2.27" evidence="3"/>
<organism evidence="16 17">
    <name type="scientific">Oryza sativa subsp. japonica</name>
    <name type="common">Rice</name>
    <dbReference type="NCBI Taxonomy" id="39947"/>
    <lineage>
        <taxon>Eukaryota</taxon>
        <taxon>Viridiplantae</taxon>
        <taxon>Streptophyta</taxon>
        <taxon>Embryophyta</taxon>
        <taxon>Tracheophyta</taxon>
        <taxon>Spermatophyta</taxon>
        <taxon>Magnoliopsida</taxon>
        <taxon>Liliopsida</taxon>
        <taxon>Poales</taxon>
        <taxon>Poaceae</taxon>
        <taxon>BOP clade</taxon>
        <taxon>Oryzoideae</taxon>
        <taxon>Oryzeae</taxon>
        <taxon>Oryzinae</taxon>
        <taxon>Oryza</taxon>
        <taxon>Oryza sativa</taxon>
    </lineage>
</organism>
<dbReference type="EMBL" id="AP004658">
    <property type="protein sequence ID" value="BAC99642.1"/>
    <property type="molecule type" value="Genomic_DNA"/>
</dbReference>
<dbReference type="SMART" id="SM00184">
    <property type="entry name" value="RING"/>
    <property type="match status" value="1"/>
</dbReference>
<keyword evidence="7 12" id="KW-0863">Zinc-finger</keyword>
<keyword evidence="4" id="KW-0808">Transferase</keyword>
<dbReference type="PANTHER" id="PTHR45977">
    <property type="entry name" value="TARGET OF ERK KINASE MPK-1"/>
    <property type="match status" value="1"/>
</dbReference>
<dbReference type="InterPro" id="IPR001841">
    <property type="entry name" value="Znf_RING"/>
</dbReference>
<evidence type="ECO:0000256" key="9">
    <source>
        <dbReference type="ARBA" id="ARBA00022833"/>
    </source>
</evidence>
<feature type="domain" description="RING-type" evidence="15">
    <location>
        <begin position="258"/>
        <end position="303"/>
    </location>
</feature>
<evidence type="ECO:0000256" key="13">
    <source>
        <dbReference type="SAM" id="MobiDB-lite"/>
    </source>
</evidence>
<reference evidence="17" key="2">
    <citation type="journal article" date="2008" name="Nucleic Acids Res.">
        <title>The rice annotation project database (RAP-DB): 2008 update.</title>
        <authorList>
            <consortium name="The rice annotation project (RAP)"/>
        </authorList>
    </citation>
    <scope>GENOME REANNOTATION</scope>
    <source>
        <strain evidence="17">cv. Nipponbare</strain>
    </source>
</reference>
<evidence type="ECO:0000256" key="11">
    <source>
        <dbReference type="ARBA" id="ARBA00023136"/>
    </source>
</evidence>
<accession>Q6ZAJ6</accession>
<keyword evidence="10 14" id="KW-1133">Transmembrane helix</keyword>
<dbReference type="GO" id="GO:0061630">
    <property type="term" value="F:ubiquitin protein ligase activity"/>
    <property type="evidence" value="ECO:0007669"/>
    <property type="project" value="UniProtKB-EC"/>
</dbReference>
<dbReference type="Proteomes" id="UP000000763">
    <property type="component" value="Chromosome 8"/>
</dbReference>
<evidence type="ECO:0000256" key="14">
    <source>
        <dbReference type="SAM" id="Phobius"/>
    </source>
</evidence>
<dbReference type="InterPro" id="IPR013083">
    <property type="entry name" value="Znf_RING/FYVE/PHD"/>
</dbReference>
<evidence type="ECO:0000313" key="17">
    <source>
        <dbReference type="Proteomes" id="UP000000763"/>
    </source>
</evidence>
<dbReference type="SUPFAM" id="SSF57850">
    <property type="entry name" value="RING/U-box"/>
    <property type="match status" value="1"/>
</dbReference>
<name>Q6ZAJ6_ORYSJ</name>
<dbReference type="AlphaFoldDB" id="Q6ZAJ6"/>
<comment type="catalytic activity">
    <reaction evidence="1">
        <text>S-ubiquitinyl-[E2 ubiquitin-conjugating enzyme]-L-cysteine + [acceptor protein]-L-lysine = [E2 ubiquitin-conjugating enzyme]-L-cysteine + N(6)-ubiquitinyl-[acceptor protein]-L-lysine.</text>
        <dbReference type="EC" id="2.3.2.27"/>
    </reaction>
</comment>
<keyword evidence="6" id="KW-0479">Metal-binding</keyword>
<keyword evidence="9" id="KW-0862">Zinc</keyword>
<protein>
    <recommendedName>
        <fullName evidence="3">RING-type E3 ubiquitin transferase</fullName>
        <ecNumber evidence="3">2.3.2.27</ecNumber>
    </recommendedName>
</protein>
<evidence type="ECO:0000313" key="16">
    <source>
        <dbReference type="EMBL" id="BAC99642.1"/>
    </source>
</evidence>